<feature type="compositionally biased region" description="Basic and acidic residues" evidence="1">
    <location>
        <begin position="125"/>
        <end position="151"/>
    </location>
</feature>
<feature type="region of interest" description="Disordered" evidence="1">
    <location>
        <begin position="120"/>
        <end position="176"/>
    </location>
</feature>
<sequence>MKKKIMLMSMAVLLGTTVVGCNADTDEAGQARYEQQTLEGNENRDRGVIPDRDDWDPLPEMDDWGPLGDISSESTSMSSDDFPHTKAQQVQEAKFDYVIDKEIVHDEKLYEFDVEFDVQRGGQQKQEDTDQQQQKEAKRQEQKQQHKEQQQKEQQQQDEQQEQQDQPSGVSEAEQQVVELTNAERREQGLDELQIDEELNQVANKKSTDMQENNYFSHTSPTYGSPFDMIRDHDISYNGAAENIAQGQDSPEQVVQSWMDSQGHRENILNGDFTHIGVGYDENGHHWTQMFISR</sequence>
<feature type="signal peptide" evidence="2">
    <location>
        <begin position="1"/>
        <end position="23"/>
    </location>
</feature>
<evidence type="ECO:0000259" key="3">
    <source>
        <dbReference type="Pfam" id="PF00188"/>
    </source>
</evidence>
<accession>A0A840QQV5</accession>
<name>A0A840QQV5_9BACI</name>
<dbReference type="SUPFAM" id="SSF55797">
    <property type="entry name" value="PR-1-like"/>
    <property type="match status" value="1"/>
</dbReference>
<keyword evidence="2" id="KW-0732">Signal</keyword>
<feature type="compositionally biased region" description="Acidic residues" evidence="1">
    <location>
        <begin position="53"/>
        <end position="63"/>
    </location>
</feature>
<dbReference type="Gene3D" id="3.40.33.10">
    <property type="entry name" value="CAP"/>
    <property type="match status" value="1"/>
</dbReference>
<dbReference type="InterPro" id="IPR014044">
    <property type="entry name" value="CAP_dom"/>
</dbReference>
<feature type="compositionally biased region" description="Basic and acidic residues" evidence="1">
    <location>
        <begin position="41"/>
        <end position="52"/>
    </location>
</feature>
<keyword evidence="5" id="KW-1185">Reference proteome</keyword>
<evidence type="ECO:0000313" key="5">
    <source>
        <dbReference type="Proteomes" id="UP000551878"/>
    </source>
</evidence>
<dbReference type="PANTHER" id="PTHR31157">
    <property type="entry name" value="SCP DOMAIN-CONTAINING PROTEIN"/>
    <property type="match status" value="1"/>
</dbReference>
<dbReference type="CDD" id="cd05379">
    <property type="entry name" value="CAP_bacterial"/>
    <property type="match status" value="1"/>
</dbReference>
<dbReference type="AlphaFoldDB" id="A0A840QQV5"/>
<evidence type="ECO:0000313" key="4">
    <source>
        <dbReference type="EMBL" id="MBB5173703.1"/>
    </source>
</evidence>
<feature type="chain" id="PRO_5032282542" evidence="2">
    <location>
        <begin position="24"/>
        <end position="294"/>
    </location>
</feature>
<gene>
    <name evidence="4" type="ORF">HNQ41_001892</name>
</gene>
<dbReference type="RefSeq" id="WP_343043348.1">
    <property type="nucleotide sequence ID" value="NZ_JACHHB010000007.1"/>
</dbReference>
<dbReference type="PANTHER" id="PTHR31157:SF1">
    <property type="entry name" value="SCP DOMAIN-CONTAINING PROTEIN"/>
    <property type="match status" value="1"/>
</dbReference>
<reference evidence="4 5" key="1">
    <citation type="submission" date="2020-08" db="EMBL/GenBank/DDBJ databases">
        <title>Genomic Encyclopedia of Type Strains, Phase IV (KMG-IV): sequencing the most valuable type-strain genomes for metagenomic binning, comparative biology and taxonomic classification.</title>
        <authorList>
            <person name="Goeker M."/>
        </authorList>
    </citation>
    <scope>NUCLEOTIDE SEQUENCE [LARGE SCALE GENOMIC DNA]</scope>
    <source>
        <strain evidence="4 5">DSM 24696</strain>
    </source>
</reference>
<comment type="caution">
    <text evidence="4">The sequence shown here is derived from an EMBL/GenBank/DDBJ whole genome shotgun (WGS) entry which is preliminary data.</text>
</comment>
<dbReference type="EMBL" id="JACHHB010000007">
    <property type="protein sequence ID" value="MBB5173703.1"/>
    <property type="molecule type" value="Genomic_DNA"/>
</dbReference>
<evidence type="ECO:0000256" key="1">
    <source>
        <dbReference type="SAM" id="MobiDB-lite"/>
    </source>
</evidence>
<feature type="region of interest" description="Disordered" evidence="1">
    <location>
        <begin position="37"/>
        <end position="87"/>
    </location>
</feature>
<dbReference type="InterPro" id="IPR035940">
    <property type="entry name" value="CAP_sf"/>
</dbReference>
<dbReference type="Pfam" id="PF00188">
    <property type="entry name" value="CAP"/>
    <property type="match status" value="1"/>
</dbReference>
<evidence type="ECO:0000256" key="2">
    <source>
        <dbReference type="SAM" id="SignalP"/>
    </source>
</evidence>
<dbReference type="PROSITE" id="PS51257">
    <property type="entry name" value="PROKAR_LIPOPROTEIN"/>
    <property type="match status" value="1"/>
</dbReference>
<feature type="compositionally biased region" description="Low complexity" evidence="1">
    <location>
        <begin position="152"/>
        <end position="166"/>
    </location>
</feature>
<feature type="domain" description="SCP" evidence="3">
    <location>
        <begin position="179"/>
        <end position="290"/>
    </location>
</feature>
<dbReference type="Proteomes" id="UP000551878">
    <property type="component" value="Unassembled WGS sequence"/>
</dbReference>
<protein>
    <submittedName>
        <fullName evidence="4">Putative YkwD family protein</fullName>
    </submittedName>
</protein>
<organism evidence="4 5">
    <name type="scientific">Texcoconibacillus texcoconensis</name>
    <dbReference type="NCBI Taxonomy" id="1095777"/>
    <lineage>
        <taxon>Bacteria</taxon>
        <taxon>Bacillati</taxon>
        <taxon>Bacillota</taxon>
        <taxon>Bacilli</taxon>
        <taxon>Bacillales</taxon>
        <taxon>Bacillaceae</taxon>
        <taxon>Texcoconibacillus</taxon>
    </lineage>
</organism>
<proteinExistence type="predicted"/>